<name>A0A1H5KFK9_9MICO</name>
<keyword evidence="4 6" id="KW-1133">Transmembrane helix</keyword>
<evidence type="ECO:0000256" key="4">
    <source>
        <dbReference type="ARBA" id="ARBA00022989"/>
    </source>
</evidence>
<proteinExistence type="predicted"/>
<dbReference type="STRING" id="648782.SAMN04488554_2205"/>
<comment type="subcellular location">
    <subcellularLocation>
        <location evidence="1">Cell membrane</location>
        <topology evidence="1">Multi-pass membrane protein</topology>
    </subcellularLocation>
</comment>
<dbReference type="AlphaFoldDB" id="A0A1H5KFK9"/>
<evidence type="ECO:0000313" key="7">
    <source>
        <dbReference type="EMBL" id="SEE62798.1"/>
    </source>
</evidence>
<evidence type="ECO:0000256" key="2">
    <source>
        <dbReference type="ARBA" id="ARBA00022475"/>
    </source>
</evidence>
<dbReference type="InterPro" id="IPR010343">
    <property type="entry name" value="ArAE_1"/>
</dbReference>
<organism evidence="7 8">
    <name type="scientific">Ruania alba</name>
    <dbReference type="NCBI Taxonomy" id="648782"/>
    <lineage>
        <taxon>Bacteria</taxon>
        <taxon>Bacillati</taxon>
        <taxon>Actinomycetota</taxon>
        <taxon>Actinomycetes</taxon>
        <taxon>Micrococcales</taxon>
        <taxon>Ruaniaceae</taxon>
        <taxon>Ruania</taxon>
    </lineage>
</organism>
<evidence type="ECO:0000256" key="5">
    <source>
        <dbReference type="ARBA" id="ARBA00023136"/>
    </source>
</evidence>
<dbReference type="EMBL" id="FNTX01000002">
    <property type="protein sequence ID" value="SEE62798.1"/>
    <property type="molecule type" value="Genomic_DNA"/>
</dbReference>
<protein>
    <submittedName>
        <fullName evidence="7">Aromatic acid exporter family member 1</fullName>
    </submittedName>
</protein>
<dbReference type="OrthoDB" id="3780377at2"/>
<keyword evidence="2" id="KW-1003">Cell membrane</keyword>
<reference evidence="8" key="1">
    <citation type="submission" date="2016-10" db="EMBL/GenBank/DDBJ databases">
        <authorList>
            <person name="Varghese N."/>
            <person name="Submissions S."/>
        </authorList>
    </citation>
    <scope>NUCLEOTIDE SEQUENCE [LARGE SCALE GENOMIC DNA]</scope>
    <source>
        <strain evidence="8">DSM 21368</strain>
    </source>
</reference>
<evidence type="ECO:0000256" key="3">
    <source>
        <dbReference type="ARBA" id="ARBA00022692"/>
    </source>
</evidence>
<evidence type="ECO:0000256" key="1">
    <source>
        <dbReference type="ARBA" id="ARBA00004651"/>
    </source>
</evidence>
<keyword evidence="8" id="KW-1185">Reference proteome</keyword>
<evidence type="ECO:0000256" key="6">
    <source>
        <dbReference type="SAM" id="Phobius"/>
    </source>
</evidence>
<keyword evidence="3 6" id="KW-0812">Transmembrane</keyword>
<feature type="transmembrane region" description="Helical" evidence="6">
    <location>
        <begin position="7"/>
        <end position="27"/>
    </location>
</feature>
<keyword evidence="5 6" id="KW-0472">Membrane</keyword>
<dbReference type="Pfam" id="PF06081">
    <property type="entry name" value="ArAE_1"/>
    <property type="match status" value="1"/>
</dbReference>
<feature type="transmembrane region" description="Helical" evidence="6">
    <location>
        <begin position="133"/>
        <end position="151"/>
    </location>
</feature>
<gene>
    <name evidence="7" type="ORF">SAMN04488554_2205</name>
</gene>
<dbReference type="Proteomes" id="UP000199220">
    <property type="component" value="Unassembled WGS sequence"/>
</dbReference>
<evidence type="ECO:0000313" key="8">
    <source>
        <dbReference type="Proteomes" id="UP000199220"/>
    </source>
</evidence>
<dbReference type="GO" id="GO:0005886">
    <property type="term" value="C:plasma membrane"/>
    <property type="evidence" value="ECO:0007669"/>
    <property type="project" value="UniProtKB-SubCell"/>
</dbReference>
<feature type="transmembrane region" description="Helical" evidence="6">
    <location>
        <begin position="68"/>
        <end position="96"/>
    </location>
</feature>
<sequence>MIRTPEFVTDLLQILKSVVAATAAWWISVNLLDSQLPFLAPWTALLAVRATVYRSLSRGAQTTVATGVGVGLSFVVGAFLGVSVWTFALAVLVGLAGSRLTWLRDEGIAIATTSVFILGSGFGDQAPLLGDRLIEVGVGVAVGIGVNLLIVPPLRGQQAARHVDDLNRRMGETLIEMADELEGSWDTDRADEWVARTRSIDEQLATAWQSVWFARESARINPRRYVPSSMRGRAGQTTADSEREEVGYEEILTRVGEGVSHLRHLARTVRESTYGESRWDEDFRREWVAIVRDAGRSIRDPGAEVEPIYDRLDALAARASGADGLPGDLWPAYGSVLTSMRHIVLVVDDVASARQARDSSRDNPAG</sequence>
<accession>A0A1H5KFK9</accession>